<comment type="caution">
    <text evidence="2">The sequence shown here is derived from an EMBL/GenBank/DDBJ whole genome shotgun (WGS) entry which is preliminary data.</text>
</comment>
<organism evidence="2 3">
    <name type="scientific">Corynebacterium guangdongense</name>
    <dbReference type="NCBI Taxonomy" id="1783348"/>
    <lineage>
        <taxon>Bacteria</taxon>
        <taxon>Bacillati</taxon>
        <taxon>Actinomycetota</taxon>
        <taxon>Actinomycetes</taxon>
        <taxon>Mycobacteriales</taxon>
        <taxon>Corynebacteriaceae</taxon>
        <taxon>Corynebacterium</taxon>
    </lineage>
</organism>
<reference evidence="2" key="1">
    <citation type="submission" date="2023-07" db="EMBL/GenBank/DDBJ databases">
        <title>Sequencing the genomes of 1000 actinobacteria strains.</title>
        <authorList>
            <person name="Klenk H.-P."/>
        </authorList>
    </citation>
    <scope>NUCLEOTIDE SEQUENCE</scope>
    <source>
        <strain evidence="2">DSM 107476</strain>
    </source>
</reference>
<evidence type="ECO:0000256" key="1">
    <source>
        <dbReference type="SAM" id="Phobius"/>
    </source>
</evidence>
<sequence length="63" mass="6918">MISDEYISRLVEEEIARARATVALDEEEARADPMSRYLPHVLVSAVLVTVLTTLAGVIATITF</sequence>
<keyword evidence="1" id="KW-1133">Transmembrane helix</keyword>
<evidence type="ECO:0008006" key="4">
    <source>
        <dbReference type="Google" id="ProtNLM"/>
    </source>
</evidence>
<keyword evidence="3" id="KW-1185">Reference proteome</keyword>
<evidence type="ECO:0000313" key="3">
    <source>
        <dbReference type="Proteomes" id="UP001180840"/>
    </source>
</evidence>
<dbReference type="RefSeq" id="WP_290194891.1">
    <property type="nucleotide sequence ID" value="NZ_CP047654.1"/>
</dbReference>
<gene>
    <name evidence="2" type="ORF">J2S39_001470</name>
</gene>
<protein>
    <recommendedName>
        <fullName evidence="4">DUF3040 domain-containing protein</fullName>
    </recommendedName>
</protein>
<dbReference type="Proteomes" id="UP001180840">
    <property type="component" value="Unassembled WGS sequence"/>
</dbReference>
<keyword evidence="1" id="KW-0812">Transmembrane</keyword>
<accession>A0ABU1ZXY6</accession>
<dbReference type="EMBL" id="JAVDXZ010000001">
    <property type="protein sequence ID" value="MDR7329794.1"/>
    <property type="molecule type" value="Genomic_DNA"/>
</dbReference>
<feature type="transmembrane region" description="Helical" evidence="1">
    <location>
        <begin position="37"/>
        <end position="61"/>
    </location>
</feature>
<evidence type="ECO:0000313" key="2">
    <source>
        <dbReference type="EMBL" id="MDR7329794.1"/>
    </source>
</evidence>
<name>A0ABU1ZXY6_9CORY</name>
<proteinExistence type="predicted"/>
<keyword evidence="1" id="KW-0472">Membrane</keyword>